<evidence type="ECO:0000313" key="6">
    <source>
        <dbReference type="EMBL" id="KAF4303212.1"/>
    </source>
</evidence>
<comment type="caution">
    <text evidence="6">The sequence shown here is derived from an EMBL/GenBank/DDBJ whole genome shotgun (WGS) entry which is preliminary data.</text>
</comment>
<dbReference type="SUPFAM" id="SSF48403">
    <property type="entry name" value="Ankyrin repeat"/>
    <property type="match status" value="1"/>
</dbReference>
<dbReference type="EMBL" id="WWBZ02000062">
    <property type="protein sequence ID" value="KAF4303212.1"/>
    <property type="molecule type" value="Genomic_DNA"/>
</dbReference>
<evidence type="ECO:0000256" key="3">
    <source>
        <dbReference type="PROSITE-ProRule" id="PRU00023"/>
    </source>
</evidence>
<keyword evidence="1" id="KW-0677">Repeat</keyword>
<dbReference type="PROSITE" id="PS50088">
    <property type="entry name" value="ANK_REPEAT"/>
    <property type="match status" value="1"/>
</dbReference>
<dbReference type="AlphaFoldDB" id="A0A8H4IL59"/>
<reference evidence="6" key="1">
    <citation type="submission" date="2020-04" db="EMBL/GenBank/DDBJ databases">
        <title>Genome Assembly and Annotation of Botryosphaeria dothidea sdau 11-99, a Latent Pathogen of Apple Fruit Ring Rot in China.</title>
        <authorList>
            <person name="Yu C."/>
            <person name="Diao Y."/>
            <person name="Lu Q."/>
            <person name="Zhao J."/>
            <person name="Cui S."/>
            <person name="Peng C."/>
            <person name="He B."/>
            <person name="Liu H."/>
        </authorList>
    </citation>
    <scope>NUCLEOTIDE SEQUENCE [LARGE SCALE GENOMIC DNA]</scope>
    <source>
        <strain evidence="6">Sdau11-99</strain>
    </source>
</reference>
<name>A0A8H4IL59_9PEZI</name>
<gene>
    <name evidence="6" type="ORF">GTA08_BOTSDO08905</name>
</gene>
<evidence type="ECO:0000256" key="1">
    <source>
        <dbReference type="ARBA" id="ARBA00022737"/>
    </source>
</evidence>
<evidence type="ECO:0000313" key="7">
    <source>
        <dbReference type="Proteomes" id="UP000572817"/>
    </source>
</evidence>
<feature type="transmembrane region" description="Helical" evidence="5">
    <location>
        <begin position="45"/>
        <end position="67"/>
    </location>
</feature>
<keyword evidence="2 3" id="KW-0040">ANK repeat</keyword>
<protein>
    <submittedName>
        <fullName evidence="6">Six-bladed beta-propeller TolB-like protein</fullName>
    </submittedName>
</protein>
<feature type="repeat" description="ANK" evidence="3">
    <location>
        <begin position="155"/>
        <end position="187"/>
    </location>
</feature>
<dbReference type="InterPro" id="IPR011042">
    <property type="entry name" value="6-blade_b-propeller_TolB-like"/>
</dbReference>
<evidence type="ECO:0000256" key="5">
    <source>
        <dbReference type="SAM" id="Phobius"/>
    </source>
</evidence>
<keyword evidence="5" id="KW-0472">Membrane</keyword>
<organism evidence="6 7">
    <name type="scientific">Botryosphaeria dothidea</name>
    <dbReference type="NCBI Taxonomy" id="55169"/>
    <lineage>
        <taxon>Eukaryota</taxon>
        <taxon>Fungi</taxon>
        <taxon>Dikarya</taxon>
        <taxon>Ascomycota</taxon>
        <taxon>Pezizomycotina</taxon>
        <taxon>Dothideomycetes</taxon>
        <taxon>Dothideomycetes incertae sedis</taxon>
        <taxon>Botryosphaeriales</taxon>
        <taxon>Botryosphaeriaceae</taxon>
        <taxon>Botryosphaeria</taxon>
    </lineage>
</organism>
<accession>A0A8H4IL59</accession>
<dbReference type="SMART" id="SM00248">
    <property type="entry name" value="ANK"/>
    <property type="match status" value="4"/>
</dbReference>
<keyword evidence="7" id="KW-1185">Reference proteome</keyword>
<evidence type="ECO:0000256" key="4">
    <source>
        <dbReference type="SAM" id="MobiDB-lite"/>
    </source>
</evidence>
<dbReference type="Gene3D" id="1.25.40.20">
    <property type="entry name" value="Ankyrin repeat-containing domain"/>
    <property type="match status" value="1"/>
</dbReference>
<dbReference type="PANTHER" id="PTHR24198:SF165">
    <property type="entry name" value="ANKYRIN REPEAT-CONTAINING PROTEIN-RELATED"/>
    <property type="match status" value="1"/>
</dbReference>
<sequence>MPLDDFMNKRDAFESSPLVNLILGNPEIRPEDIPQRLMRAHVNSWFFVVPLFLAVALANMDLIRAFIDAGAKIQIPSDDGNYPLSALELAVQNEDQNILRLLVDSYGKPSSLYSGQAFHYAIQEGKESMVRLLLKLCAPLYGLDEFINVTIDDEDPITPLETAIEHGSASIRRILVDAGANMETTSKGKPLLLNSVPAPPEPEPISVNELPLPPVTPSTEEGSCTADINPKGTGCIGKTTGLQSGSFLPDGIHVAAKVAFAGAPAEPDSASIYTGQQIILVKNDGSTFPNGDAWKCVTCGVPEVNAVGRTDALDYPQTFTDGKRLLAGTNIIDCGEAFLNSTDCTADKIHIHPIRWNVKADGSGEGGTIRELRLHPDNVHLGYNSFGISNGKLDQYTYFARLQFNPSPEAGTPLSPRYDLVNVTTLFNSADVQPITTEGDQLFIHPEALTVGELRGFSGTGREVTYIGYPAESCNIDVFAADLTTGAIRRLTSHPEYTDPVDISPDDEWTVAMDTRGTGRQMFLAGMRGIPLIIDMVATAAVSSTRNNGARRFFQPYLIDRHGDRGAYFGQRLNAEGDTAPPAASTTPAGTAWPTRAGRPTGPASRSGRPSPWRLPERQPVAPVSDEVPWGTPYVPGSASPSRSYPSQGDFTLKGKASGYAQIAITPSGNSSVIGNVAVTYHDFSDDGATFLNGEESVSTQNPQPILEKVDWYSDLVQTGQTNATKKTSPDGLHLSIDAMTNIFEANGTLTTTIDGEVWKQPANET</sequence>
<feature type="compositionally biased region" description="Low complexity" evidence="4">
    <location>
        <begin position="579"/>
        <end position="595"/>
    </location>
</feature>
<dbReference type="OrthoDB" id="10265322at2759"/>
<dbReference type="Gene3D" id="2.120.10.30">
    <property type="entry name" value="TolB, C-terminal domain"/>
    <property type="match status" value="1"/>
</dbReference>
<feature type="region of interest" description="Disordered" evidence="4">
    <location>
        <begin position="573"/>
        <end position="647"/>
    </location>
</feature>
<dbReference type="Proteomes" id="UP000572817">
    <property type="component" value="Unassembled WGS sequence"/>
</dbReference>
<dbReference type="InterPro" id="IPR002110">
    <property type="entry name" value="Ankyrin_rpt"/>
</dbReference>
<keyword evidence="5" id="KW-1133">Transmembrane helix</keyword>
<dbReference type="PANTHER" id="PTHR24198">
    <property type="entry name" value="ANKYRIN REPEAT AND PROTEIN KINASE DOMAIN-CONTAINING PROTEIN"/>
    <property type="match status" value="1"/>
</dbReference>
<proteinExistence type="predicted"/>
<keyword evidence="5" id="KW-0812">Transmembrane</keyword>
<dbReference type="InterPro" id="IPR036770">
    <property type="entry name" value="Ankyrin_rpt-contain_sf"/>
</dbReference>
<evidence type="ECO:0000256" key="2">
    <source>
        <dbReference type="ARBA" id="ARBA00023043"/>
    </source>
</evidence>